<keyword evidence="2" id="KW-1185">Reference proteome</keyword>
<sequence length="102" mass="11390">MPADDSSLKHYFIYYRIRDGVDVDDAHASVRNMQLALGKMTGVVGRLFVRDHEDTTWMEVYDGVADTGAFEQALREGVGQHGLEGIIQPGSARHMECFVECV</sequence>
<dbReference type="Pfam" id="PF16290">
    <property type="entry name" value="DUF4936"/>
    <property type="match status" value="1"/>
</dbReference>
<dbReference type="RefSeq" id="WP_108948176.1">
    <property type="nucleotide sequence ID" value="NZ_CP022187.1"/>
</dbReference>
<protein>
    <submittedName>
        <fullName evidence="1">DUF4936 domain-containing protein</fullName>
    </submittedName>
</protein>
<evidence type="ECO:0000313" key="2">
    <source>
        <dbReference type="Proteomes" id="UP000244930"/>
    </source>
</evidence>
<accession>A0A2U8GLK6</accession>
<dbReference type="Proteomes" id="UP000244930">
    <property type="component" value="Chromosome"/>
</dbReference>
<name>A0A2U8GLK6_9RHOO</name>
<dbReference type="InterPro" id="IPR032556">
    <property type="entry name" value="DUF4936"/>
</dbReference>
<dbReference type="EMBL" id="CP022187">
    <property type="protein sequence ID" value="AWI74469.1"/>
    <property type="molecule type" value="Genomic_DNA"/>
</dbReference>
<evidence type="ECO:0000313" key="1">
    <source>
        <dbReference type="EMBL" id="AWI74469.1"/>
    </source>
</evidence>
<gene>
    <name evidence="1" type="ORF">CEW83_03935</name>
</gene>
<reference evidence="1 2" key="1">
    <citation type="submission" date="2017-06" db="EMBL/GenBank/DDBJ databases">
        <title>Azoarcus.</title>
        <authorList>
            <person name="Woo J.-H."/>
            <person name="Kim H.-S."/>
        </authorList>
    </citation>
    <scope>NUCLEOTIDE SEQUENCE [LARGE SCALE GENOMIC DNA]</scope>
    <source>
        <strain evidence="1 2">TSPY31</strain>
    </source>
</reference>
<dbReference type="KEGG" id="acom:CEW83_03935"/>
<proteinExistence type="predicted"/>
<dbReference type="AlphaFoldDB" id="A0A2U8GLK6"/>
<organism evidence="1 2">
    <name type="scientific">Parazoarcus communis</name>
    <dbReference type="NCBI Taxonomy" id="41977"/>
    <lineage>
        <taxon>Bacteria</taxon>
        <taxon>Pseudomonadati</taxon>
        <taxon>Pseudomonadota</taxon>
        <taxon>Betaproteobacteria</taxon>
        <taxon>Rhodocyclales</taxon>
        <taxon>Zoogloeaceae</taxon>
        <taxon>Parazoarcus</taxon>
    </lineage>
</organism>